<dbReference type="GO" id="GO:0005975">
    <property type="term" value="P:carbohydrate metabolic process"/>
    <property type="evidence" value="ECO:0007669"/>
    <property type="project" value="InterPro"/>
</dbReference>
<dbReference type="OrthoDB" id="8476at2"/>
<dbReference type="Gene3D" id="2.70.98.10">
    <property type="match status" value="1"/>
</dbReference>
<dbReference type="InterPro" id="IPR015179">
    <property type="entry name" value="A-amylase/a-glucTrfase_C"/>
</dbReference>
<dbReference type="InterPro" id="IPR011013">
    <property type="entry name" value="Gal_mutarotase_sf_dom"/>
</dbReference>
<evidence type="ECO:0000313" key="6">
    <source>
        <dbReference type="Proteomes" id="UP000190423"/>
    </source>
</evidence>
<dbReference type="InterPro" id="IPR011330">
    <property type="entry name" value="Glyco_hydro/deAcase_b/a-brl"/>
</dbReference>
<organism evidence="5 6">
    <name type="scientific">Treponema porcinum</name>
    <dbReference type="NCBI Taxonomy" id="261392"/>
    <lineage>
        <taxon>Bacteria</taxon>
        <taxon>Pseudomonadati</taxon>
        <taxon>Spirochaetota</taxon>
        <taxon>Spirochaetia</taxon>
        <taxon>Spirochaetales</taxon>
        <taxon>Treponemataceae</taxon>
        <taxon>Treponema</taxon>
    </lineage>
</organism>
<dbReference type="RefSeq" id="WP_078932691.1">
    <property type="nucleotide sequence ID" value="NZ_FUWG01000005.1"/>
</dbReference>
<protein>
    <recommendedName>
        <fullName evidence="7">Alpha-amylase</fullName>
    </recommendedName>
</protein>
<dbReference type="GO" id="GO:0003824">
    <property type="term" value="F:catalytic activity"/>
    <property type="evidence" value="ECO:0007669"/>
    <property type="project" value="InterPro"/>
</dbReference>
<dbReference type="InterPro" id="IPR004300">
    <property type="entry name" value="Glyco_hydro_57_N"/>
</dbReference>
<dbReference type="GO" id="GO:0030246">
    <property type="term" value="F:carbohydrate binding"/>
    <property type="evidence" value="ECO:0007669"/>
    <property type="project" value="InterPro"/>
</dbReference>
<dbReference type="Pfam" id="PF09095">
    <property type="entry name" value="AmyA-gluTrfs_C"/>
    <property type="match status" value="1"/>
</dbReference>
<feature type="domain" description="Glycoside hydrolase family 57 N-terminal" evidence="3">
    <location>
        <begin position="26"/>
        <end position="152"/>
    </location>
</feature>
<evidence type="ECO:0000259" key="3">
    <source>
        <dbReference type="Pfam" id="PF03065"/>
    </source>
</evidence>
<dbReference type="Pfam" id="PF03065">
    <property type="entry name" value="Glyco_hydro_57"/>
    <property type="match status" value="1"/>
</dbReference>
<dbReference type="STRING" id="261392.SAMN02745149_00773"/>
<dbReference type="PANTHER" id="PTHR36306">
    <property type="entry name" value="ALPHA-AMYLASE-RELATED-RELATED"/>
    <property type="match status" value="1"/>
</dbReference>
<evidence type="ECO:0000313" key="5">
    <source>
        <dbReference type="EMBL" id="SJZ33452.1"/>
    </source>
</evidence>
<dbReference type="SUPFAM" id="SSF74650">
    <property type="entry name" value="Galactose mutarotase-like"/>
    <property type="match status" value="1"/>
</dbReference>
<proteinExistence type="inferred from homology"/>
<dbReference type="InterPro" id="IPR052046">
    <property type="entry name" value="GH57_Enzymes"/>
</dbReference>
<feature type="domain" description="Alpha-amylase/4-alpha-glucanotransferase C-terminal" evidence="4">
    <location>
        <begin position="442"/>
        <end position="614"/>
    </location>
</feature>
<dbReference type="EMBL" id="FUWG01000005">
    <property type="protein sequence ID" value="SJZ33452.1"/>
    <property type="molecule type" value="Genomic_DNA"/>
</dbReference>
<keyword evidence="2" id="KW-0119">Carbohydrate metabolism</keyword>
<name>A0A1T4JTB3_TREPO</name>
<dbReference type="Gene3D" id="3.20.110.20">
    <property type="match status" value="1"/>
</dbReference>
<gene>
    <name evidence="5" type="ORF">SAMN02745149_00773</name>
</gene>
<sequence>MSVHICFGVKSSMIDSFQSDVLEKEYQNIYKPVAKFLYSHPAFCLSFSFNGPQFEFYRRKHPEFIEILQMLIGRKQIEILGGGFYDPVFPLLFPRDRTGQIELLSSSIREAVGKRPRGLSMCASIWESSLLSCFSTCGMEFVMLDETLVPPEKNTCIPLIMSDKGKSIIILPVENSLKPQPNVQISGFIDAVTAKVQKSQRNSEPHIQSGEKVISIQFSHKELKKLLESGWLENLSTVISDEKNEKCILSIPSNVVKNSVVFQPVFIPAGMSGEIAQWAIKPYKAVKTTSYFPVTIYDFLQLYPQSRALYDRMMYVSMLVNQSHGDKIRKKVARDKLWEAQNGNSFICTAEGAFVNSSFRQNSYKNLVEAEKIVRECNEFEESVSCFDYNGDGLNEYIIRMQNYFAAVNLLGGAIREFDLMQASGNYADNLSRVQEFENCNDNYERGLFVDHIFTDEEFSEYLLNKPTGNGVFSKMIYTESKFSAQHKEIQLSVCALFKNRQNVSLRKKILASSSGLTIQYILKNESSRQLKAKFAVESSFAQTNFNAQDFNAYRLEILTDGQKQEIDTKSSSKALNASGKLANVEGFQLTDTDNSISFMFEPNEQCGLSFFPIVFNRPEYTTGENVPASMTFANTLFWDINLEPGMEMEKTINFSIFNMHKKRRTVKK</sequence>
<evidence type="ECO:0000256" key="1">
    <source>
        <dbReference type="ARBA" id="ARBA00006821"/>
    </source>
</evidence>
<evidence type="ECO:0000259" key="4">
    <source>
        <dbReference type="Pfam" id="PF09095"/>
    </source>
</evidence>
<evidence type="ECO:0008006" key="7">
    <source>
        <dbReference type="Google" id="ProtNLM"/>
    </source>
</evidence>
<accession>A0A1T4JTB3</accession>
<dbReference type="InterPro" id="IPR014718">
    <property type="entry name" value="GH-type_carb-bd"/>
</dbReference>
<keyword evidence="6" id="KW-1185">Reference proteome</keyword>
<dbReference type="GeneID" id="78316085"/>
<comment type="similarity">
    <text evidence="1">Belongs to the glycosyl hydrolase 57 family.</text>
</comment>
<dbReference type="PANTHER" id="PTHR36306:SF1">
    <property type="entry name" value="ALPHA-AMYLASE-RELATED"/>
    <property type="match status" value="1"/>
</dbReference>
<evidence type="ECO:0000256" key="2">
    <source>
        <dbReference type="ARBA" id="ARBA00023277"/>
    </source>
</evidence>
<dbReference type="Proteomes" id="UP000190423">
    <property type="component" value="Unassembled WGS sequence"/>
</dbReference>
<dbReference type="SUPFAM" id="SSF88713">
    <property type="entry name" value="Glycoside hydrolase/deacetylase"/>
    <property type="match status" value="1"/>
</dbReference>
<reference evidence="5 6" key="1">
    <citation type="submission" date="2017-02" db="EMBL/GenBank/DDBJ databases">
        <authorList>
            <person name="Peterson S.W."/>
        </authorList>
    </citation>
    <scope>NUCLEOTIDE SEQUENCE [LARGE SCALE GENOMIC DNA]</scope>
    <source>
        <strain evidence="5 6">ATCC BAA-908</strain>
    </source>
</reference>
<dbReference type="AlphaFoldDB" id="A0A1T4JTB3"/>